<dbReference type="PANTHER" id="PTHR22916">
    <property type="entry name" value="GLYCOSYLTRANSFERASE"/>
    <property type="match status" value="1"/>
</dbReference>
<accession>A0A150K4X8</accession>
<dbReference type="PATRIC" id="fig|1398.26.peg.2028"/>
<comment type="similarity">
    <text evidence="1">Belongs to the glycosyltransferase 2 family.</text>
</comment>
<feature type="domain" description="Glycosyltransferase 2-like" evidence="2">
    <location>
        <begin position="13"/>
        <end position="182"/>
    </location>
</feature>
<evidence type="ECO:0000313" key="3">
    <source>
        <dbReference type="EMBL" id="KYC64647.1"/>
    </source>
</evidence>
<dbReference type="InterPro" id="IPR001173">
    <property type="entry name" value="Glyco_trans_2-like"/>
</dbReference>
<evidence type="ECO:0000256" key="1">
    <source>
        <dbReference type="ARBA" id="ARBA00006739"/>
    </source>
</evidence>
<protein>
    <recommendedName>
        <fullName evidence="2">Glycosyltransferase 2-like domain-containing protein</fullName>
    </recommendedName>
</protein>
<evidence type="ECO:0000259" key="2">
    <source>
        <dbReference type="Pfam" id="PF00535"/>
    </source>
</evidence>
<dbReference type="Gene3D" id="3.90.550.10">
    <property type="entry name" value="Spore Coat Polysaccharide Biosynthesis Protein SpsA, Chain A"/>
    <property type="match status" value="1"/>
</dbReference>
<dbReference type="SUPFAM" id="SSF53448">
    <property type="entry name" value="Nucleotide-diphospho-sugar transferases"/>
    <property type="match status" value="1"/>
</dbReference>
<organism evidence="3 4">
    <name type="scientific">Heyndrickxia coagulans</name>
    <name type="common">Weizmannia coagulans</name>
    <dbReference type="NCBI Taxonomy" id="1398"/>
    <lineage>
        <taxon>Bacteria</taxon>
        <taxon>Bacillati</taxon>
        <taxon>Bacillota</taxon>
        <taxon>Bacilli</taxon>
        <taxon>Bacillales</taxon>
        <taxon>Bacillaceae</taxon>
        <taxon>Heyndrickxia</taxon>
    </lineage>
</organism>
<dbReference type="RefSeq" id="WP_235601569.1">
    <property type="nucleotide sequence ID" value="NZ_JARTFE010000001.1"/>
</dbReference>
<dbReference type="InterPro" id="IPR029044">
    <property type="entry name" value="Nucleotide-diphossugar_trans"/>
</dbReference>
<dbReference type="Pfam" id="PF00535">
    <property type="entry name" value="Glycos_transf_2"/>
    <property type="match status" value="1"/>
</dbReference>
<sequence length="313" mass="36313">MITDSLNSKALVSVLIPTYNAQNTIRELIQSIKSQSLPDNYGLEIILVDSSSTDSTIEIVKKHFPDVKIKVIKNKEFNHGSTRNYLARISKGDYLLFMTQDAIPYDNKLILNLLKNLLNDDNMICFARQLPKPDAKVLEIFARSFNYPNKKIIKNKEKIKELGVKTFFNSNVCSMYKRKLFEPPFNGFPNDIILNEDLVLAYKVIIRNKNVVYEPAAKVYHSHDYNIKQQFKRYFDIGMAFKETEALFKNISNEKEGLRMLLNQVKYLVKKKKINLILYCLTENVAKLIGYRLGKMNNKIPKNIRSKFSAYSK</sequence>
<dbReference type="CDD" id="cd00761">
    <property type="entry name" value="Glyco_tranf_GTA_type"/>
    <property type="match status" value="1"/>
</dbReference>
<reference evidence="3 4" key="1">
    <citation type="submission" date="2016-01" db="EMBL/GenBank/DDBJ databases">
        <title>Genome Sequences of Twelve Sporeforming Bacillus Species Isolated from Foods.</title>
        <authorList>
            <person name="Berendsen E.M."/>
            <person name="Wells-Bennik M.H."/>
            <person name="Krawcyk A.O."/>
            <person name="De Jong A."/>
            <person name="Holsappel S."/>
            <person name="Eijlander R.T."/>
            <person name="Kuipers O.P."/>
        </authorList>
    </citation>
    <scope>NUCLEOTIDE SEQUENCE [LARGE SCALE GENOMIC DNA]</scope>
    <source>
        <strain evidence="3 4">B4098</strain>
    </source>
</reference>
<dbReference type="PANTHER" id="PTHR22916:SF71">
    <property type="entry name" value="GLYCOSYL TRANSFERASE"/>
    <property type="match status" value="1"/>
</dbReference>
<evidence type="ECO:0000313" key="4">
    <source>
        <dbReference type="Proteomes" id="UP000075288"/>
    </source>
</evidence>
<dbReference type="AlphaFoldDB" id="A0A150K4X8"/>
<gene>
    <name evidence="3" type="ORF">B4098_0876</name>
</gene>
<name>A0A150K4X8_HEYCO</name>
<dbReference type="Proteomes" id="UP000075288">
    <property type="component" value="Unassembled WGS sequence"/>
</dbReference>
<dbReference type="EMBL" id="LQYG01000025">
    <property type="protein sequence ID" value="KYC64647.1"/>
    <property type="molecule type" value="Genomic_DNA"/>
</dbReference>
<proteinExistence type="inferred from homology"/>
<comment type="caution">
    <text evidence="3">The sequence shown here is derived from an EMBL/GenBank/DDBJ whole genome shotgun (WGS) entry which is preliminary data.</text>
</comment>